<gene>
    <name evidence="3" type="ORF">IMSHALPRED_009448</name>
</gene>
<evidence type="ECO:0000256" key="1">
    <source>
        <dbReference type="SAM" id="MobiDB-lite"/>
    </source>
</evidence>
<feature type="signal peptide" evidence="2">
    <location>
        <begin position="1"/>
        <end position="24"/>
    </location>
</feature>
<comment type="caution">
    <text evidence="3">The sequence shown here is derived from an EMBL/GenBank/DDBJ whole genome shotgun (WGS) entry which is preliminary data.</text>
</comment>
<feature type="chain" id="PRO_5034872808" description="ER membrane protein complex subunit 7 beta-sandwich domain-containing protein" evidence="2">
    <location>
        <begin position="25"/>
        <end position="207"/>
    </location>
</feature>
<accession>A0A8H3IU60</accession>
<protein>
    <recommendedName>
        <fullName evidence="5">ER membrane protein complex subunit 7 beta-sandwich domain-containing protein</fullName>
    </recommendedName>
</protein>
<dbReference type="Proteomes" id="UP000664534">
    <property type="component" value="Unassembled WGS sequence"/>
</dbReference>
<dbReference type="AlphaFoldDB" id="A0A8H3IU60"/>
<evidence type="ECO:0000256" key="2">
    <source>
        <dbReference type="SAM" id="SignalP"/>
    </source>
</evidence>
<evidence type="ECO:0000313" key="3">
    <source>
        <dbReference type="EMBL" id="CAF9933715.1"/>
    </source>
</evidence>
<keyword evidence="4" id="KW-1185">Reference proteome</keyword>
<feature type="region of interest" description="Disordered" evidence="1">
    <location>
        <begin position="174"/>
        <end position="207"/>
    </location>
</feature>
<feature type="compositionally biased region" description="Low complexity" evidence="1">
    <location>
        <begin position="35"/>
        <end position="45"/>
    </location>
</feature>
<name>A0A8H3IU60_9LECA</name>
<feature type="region of interest" description="Disordered" evidence="1">
    <location>
        <begin position="144"/>
        <end position="163"/>
    </location>
</feature>
<dbReference type="EMBL" id="CAJPDT010000072">
    <property type="protein sequence ID" value="CAF9933715.1"/>
    <property type="molecule type" value="Genomic_DNA"/>
</dbReference>
<feature type="region of interest" description="Disordered" evidence="1">
    <location>
        <begin position="24"/>
        <end position="52"/>
    </location>
</feature>
<feature type="compositionally biased region" description="Gly residues" evidence="1">
    <location>
        <begin position="179"/>
        <end position="192"/>
    </location>
</feature>
<evidence type="ECO:0008006" key="5">
    <source>
        <dbReference type="Google" id="ProtNLM"/>
    </source>
</evidence>
<keyword evidence="2" id="KW-0732">Signal</keyword>
<dbReference type="OrthoDB" id="1894652at2759"/>
<feature type="compositionally biased region" description="Basic and acidic residues" evidence="1">
    <location>
        <begin position="144"/>
        <end position="160"/>
    </location>
</feature>
<proteinExistence type="predicted"/>
<organism evidence="3 4">
    <name type="scientific">Imshaugia aleurites</name>
    <dbReference type="NCBI Taxonomy" id="172621"/>
    <lineage>
        <taxon>Eukaryota</taxon>
        <taxon>Fungi</taxon>
        <taxon>Dikarya</taxon>
        <taxon>Ascomycota</taxon>
        <taxon>Pezizomycotina</taxon>
        <taxon>Lecanoromycetes</taxon>
        <taxon>OSLEUM clade</taxon>
        <taxon>Lecanoromycetidae</taxon>
        <taxon>Lecanorales</taxon>
        <taxon>Lecanorineae</taxon>
        <taxon>Parmeliaceae</taxon>
        <taxon>Imshaugia</taxon>
    </lineage>
</organism>
<reference evidence="3" key="1">
    <citation type="submission" date="2021-03" db="EMBL/GenBank/DDBJ databases">
        <authorList>
            <person name="Tagirdzhanova G."/>
        </authorList>
    </citation>
    <scope>NUCLEOTIDE SEQUENCE</scope>
</reference>
<sequence>MPPLPTLLPLLLFLSLLSLPTALTTTTPPSPPSPLHTATLYHLPSTPSPTPSTPHPLAILTYSPQTLHLSVLKSFTPPPNTSDTHALTSVAVYPNNGVGGHRYSSSVTATYAFHAPCKGRFRVVLDANGDVVGASWRAYLLKGEGKGEGESESESERGDFDILTTKPAPAVVFDKPVKGKGGAAGAGAGMAGSEGEEEVVEKTLLQK</sequence>
<evidence type="ECO:0000313" key="4">
    <source>
        <dbReference type="Proteomes" id="UP000664534"/>
    </source>
</evidence>